<accession>A0AAD5DT17</accession>
<gene>
    <name evidence="2" type="ORF">COHA_004485</name>
</gene>
<comment type="caution">
    <text evidence="2">The sequence shown here is derived from an EMBL/GenBank/DDBJ whole genome shotgun (WGS) entry which is preliminary data.</text>
</comment>
<protein>
    <submittedName>
        <fullName evidence="2">Uncharacterized protein</fullName>
    </submittedName>
</protein>
<proteinExistence type="predicted"/>
<keyword evidence="3" id="KW-1185">Reference proteome</keyword>
<keyword evidence="1" id="KW-0812">Transmembrane</keyword>
<name>A0AAD5DT17_9CHLO</name>
<keyword evidence="1" id="KW-0472">Membrane</keyword>
<evidence type="ECO:0000313" key="2">
    <source>
        <dbReference type="EMBL" id="KAI7841958.1"/>
    </source>
</evidence>
<evidence type="ECO:0000256" key="1">
    <source>
        <dbReference type="SAM" id="Phobius"/>
    </source>
</evidence>
<dbReference type="AlphaFoldDB" id="A0AAD5DT17"/>
<sequence>MWALLVLGKTLLQERLPGLALRACTFSLATLAAARLALRQPSIYAAKRERIYGGLMLHVVMTSLDGALHGGTNFLVQHKGSPLLLLAFLCIHNAALWAAIGALYARLPLRFNAVLLPLLATIPAAASPALCRRMLDAPGGAASVKPLSSLYSGLVLAQ</sequence>
<feature type="transmembrane region" description="Helical" evidence="1">
    <location>
        <begin position="83"/>
        <end position="104"/>
    </location>
</feature>
<evidence type="ECO:0000313" key="3">
    <source>
        <dbReference type="Proteomes" id="UP001205105"/>
    </source>
</evidence>
<feature type="transmembrane region" description="Helical" evidence="1">
    <location>
        <begin position="50"/>
        <end position="71"/>
    </location>
</feature>
<keyword evidence="1" id="KW-1133">Transmembrane helix</keyword>
<organism evidence="2 3">
    <name type="scientific">Chlorella ohadii</name>
    <dbReference type="NCBI Taxonomy" id="2649997"/>
    <lineage>
        <taxon>Eukaryota</taxon>
        <taxon>Viridiplantae</taxon>
        <taxon>Chlorophyta</taxon>
        <taxon>core chlorophytes</taxon>
        <taxon>Trebouxiophyceae</taxon>
        <taxon>Chlorellales</taxon>
        <taxon>Chlorellaceae</taxon>
        <taxon>Chlorella clade</taxon>
        <taxon>Chlorella</taxon>
    </lineage>
</organism>
<feature type="transmembrane region" description="Helical" evidence="1">
    <location>
        <begin position="20"/>
        <end position="38"/>
    </location>
</feature>
<dbReference type="EMBL" id="JADXDR010000058">
    <property type="protein sequence ID" value="KAI7841958.1"/>
    <property type="molecule type" value="Genomic_DNA"/>
</dbReference>
<dbReference type="Proteomes" id="UP001205105">
    <property type="component" value="Unassembled WGS sequence"/>
</dbReference>
<reference evidence="2" key="1">
    <citation type="submission" date="2020-11" db="EMBL/GenBank/DDBJ databases">
        <title>Chlorella ohadii genome sequencing and assembly.</title>
        <authorList>
            <person name="Murik O."/>
            <person name="Treves H."/>
            <person name="Kedem I."/>
            <person name="Shotland Y."/>
            <person name="Kaplan A."/>
        </authorList>
    </citation>
    <scope>NUCLEOTIDE SEQUENCE</scope>
    <source>
        <strain evidence="2">1</strain>
    </source>
</reference>